<dbReference type="CDD" id="cd00200">
    <property type="entry name" value="WD40"/>
    <property type="match status" value="1"/>
</dbReference>
<evidence type="ECO:0000313" key="5">
    <source>
        <dbReference type="EMBL" id="MCS7478731.1"/>
    </source>
</evidence>
<keyword evidence="2" id="KW-1133">Transmembrane helix</keyword>
<feature type="repeat" description="WD" evidence="1">
    <location>
        <begin position="592"/>
        <end position="633"/>
    </location>
</feature>
<dbReference type="InterPro" id="IPR011047">
    <property type="entry name" value="Quinoprotein_ADH-like_sf"/>
</dbReference>
<name>A0A9X2VLA2_9PSEU</name>
<evidence type="ECO:0000313" key="6">
    <source>
        <dbReference type="Proteomes" id="UP001141259"/>
    </source>
</evidence>
<dbReference type="SUPFAM" id="SSF50998">
    <property type="entry name" value="Quinoprotein alcohol dehydrogenase-like"/>
    <property type="match status" value="1"/>
</dbReference>
<dbReference type="Pfam" id="PF12894">
    <property type="entry name" value="ANAPC4_WD40"/>
    <property type="match status" value="1"/>
</dbReference>
<feature type="repeat" description="WD" evidence="1">
    <location>
        <begin position="836"/>
        <end position="877"/>
    </location>
</feature>
<dbReference type="InterPro" id="IPR036322">
    <property type="entry name" value="WD40_repeat_dom_sf"/>
</dbReference>
<sequence>MVAHYSAATLSDAAGGRKLPVLAVTLAYVRACGGDPVEWEARWHALAARLSAEEEPGDGDAASPYVGLAAFQPEDSARFFGRERLVEEVRARLADHRFVGVLGVSGAGKSSLLRAGLLPGLRAVLFTPGARPLRELARLLDEHPPGDELVVVVDQFEEVFTLCRDESERTRFIDALLAEAESDIGSRRVVVGIRADFYHRCAAHAGLARALAEAQVAVGPMSSDELPRAIIKPAVQAGCTVEGPLLAKLVADATGQAGMLPLVSHALLETWRRRRGNALTVAGYEASGGIHGAIAQTAEHVYTALDPGRQRRARQILLRLITLGEGNEDTRRRVPCGELDDDPDTAAVLDALAGARLVVLDKDSVEIAHEALIRSWPRLRDWLAEDRADIRVHRGLTEATAAWEAVRRDPGALYRGVRLAVTGDWAKRHEDDMTAHERSFLDSSRHAEALDQALRQRRNRQLRWLTTALSALLVVAVAVTVVAVRQRQDAISEGLVSTSRQLAAEAETLAGKDVARAMRASLDAYQSYPTVEARSEVLSLASRRDYQALLPSPSDVRTKPAFTPDGHLLAAPGGPGHVDLWDVAERTRRDELTGSFGQVLVVAVSVDGTLVAAGTEDGEVLIWRLADRSLVARGASSTDPVRELRFSPDGRAVAVADAGATRLLDTRDARPVTTPGTGAGSGSLAFSPDGTTLAFTDGGGVVLWDLRTGSAVGTLPSPEGLLTSVAFSPDGRTIATAGAGRSVRLWDVGTRQRVADLDHVDSVAQAEFDPTGGRLFSVDIGGTVAVWDLARRARVGQLLRNKNHGVGGAVSSPDGRFIAGSSKSGFLLWDRTRVPFTGHVDTVSGVAFDPVGGNVVSGSADGSLLVWDRETRAPLASAPGGGTSSLETRGPWVSPDGRWVVAGYGGRVVLRDAATLAEVGVVLDGHVVEKAVFSPDSRTLALIVDARTVRFVDIATGSHRDRAVDGDGALDVSYSPNGRSLAVATERGRVLVWDTETGDEVVVAEDGHASTVVFSPDGTVLAATTYHDGAGRVVLWDAATHRRTGELTDPGGRFSLLSYSPDGRLIATFDHDDTVTLLDAATLTRWAVLSGHTGPVTDLAWSPDGTLASASRDLTVTPWTTDVQAALGELCRALARDFHDGGAPPAACSGPTP</sequence>
<feature type="domain" description="Novel STAND NTPase 1" evidence="4">
    <location>
        <begin position="64"/>
        <end position="410"/>
    </location>
</feature>
<comment type="caution">
    <text evidence="5">The sequence shown here is derived from an EMBL/GenBank/DDBJ whole genome shotgun (WGS) entry which is preliminary data.</text>
</comment>
<dbReference type="Pfam" id="PF07676">
    <property type="entry name" value="PD40"/>
    <property type="match status" value="1"/>
</dbReference>
<dbReference type="EMBL" id="JANYMP010000007">
    <property type="protein sequence ID" value="MCS7478731.1"/>
    <property type="molecule type" value="Genomic_DNA"/>
</dbReference>
<dbReference type="Gene3D" id="2.130.10.10">
    <property type="entry name" value="YVTN repeat-like/Quinoprotein amine dehydrogenase"/>
    <property type="match status" value="4"/>
</dbReference>
<evidence type="ECO:0000259" key="4">
    <source>
        <dbReference type="Pfam" id="PF20703"/>
    </source>
</evidence>
<evidence type="ECO:0000259" key="3">
    <source>
        <dbReference type="Pfam" id="PF12894"/>
    </source>
</evidence>
<feature type="repeat" description="WD" evidence="1">
    <location>
        <begin position="1089"/>
        <end position="1119"/>
    </location>
</feature>
<dbReference type="InterPro" id="IPR024977">
    <property type="entry name" value="Apc4-like_WD40_dom"/>
</dbReference>
<dbReference type="InterPro" id="IPR015943">
    <property type="entry name" value="WD40/YVTN_repeat-like_dom_sf"/>
</dbReference>
<keyword evidence="6" id="KW-1185">Reference proteome</keyword>
<dbReference type="PROSITE" id="PS50294">
    <property type="entry name" value="WD_REPEATS_REGION"/>
    <property type="match status" value="3"/>
</dbReference>
<feature type="repeat" description="WD" evidence="1">
    <location>
        <begin position="715"/>
        <end position="756"/>
    </location>
</feature>
<protein>
    <recommendedName>
        <fullName evidence="7">WD40 repeat protein</fullName>
    </recommendedName>
</protein>
<dbReference type="AlphaFoldDB" id="A0A9X2VLA2"/>
<dbReference type="Pfam" id="PF00400">
    <property type="entry name" value="WD40"/>
    <property type="match status" value="3"/>
</dbReference>
<dbReference type="PANTHER" id="PTHR19879">
    <property type="entry name" value="TRANSCRIPTION INITIATION FACTOR TFIID"/>
    <property type="match status" value="1"/>
</dbReference>
<organism evidence="5 6">
    <name type="scientific">Umezawaea endophytica</name>
    <dbReference type="NCBI Taxonomy" id="1654476"/>
    <lineage>
        <taxon>Bacteria</taxon>
        <taxon>Bacillati</taxon>
        <taxon>Actinomycetota</taxon>
        <taxon>Actinomycetes</taxon>
        <taxon>Pseudonocardiales</taxon>
        <taxon>Pseudonocardiaceae</taxon>
        <taxon>Umezawaea</taxon>
    </lineage>
</organism>
<dbReference type="Proteomes" id="UP001141259">
    <property type="component" value="Unassembled WGS sequence"/>
</dbReference>
<dbReference type="RefSeq" id="WP_259624232.1">
    <property type="nucleotide sequence ID" value="NZ_JANYMP010000007.1"/>
</dbReference>
<dbReference type="InterPro" id="IPR011659">
    <property type="entry name" value="WD40"/>
</dbReference>
<gene>
    <name evidence="5" type="ORF">NZH93_17865</name>
</gene>
<keyword evidence="1" id="KW-0853">WD repeat</keyword>
<dbReference type="PROSITE" id="PS50082">
    <property type="entry name" value="WD_REPEATS_2"/>
    <property type="match status" value="6"/>
</dbReference>
<dbReference type="SMART" id="SM00320">
    <property type="entry name" value="WD40"/>
    <property type="match status" value="11"/>
</dbReference>
<feature type="domain" description="Anaphase-promoting complex subunit 4-like WD40" evidence="3">
    <location>
        <begin position="610"/>
        <end position="673"/>
    </location>
</feature>
<feature type="transmembrane region" description="Helical" evidence="2">
    <location>
        <begin position="464"/>
        <end position="484"/>
    </location>
</feature>
<dbReference type="Pfam" id="PF20703">
    <property type="entry name" value="nSTAND1"/>
    <property type="match status" value="1"/>
</dbReference>
<accession>A0A9X2VLA2</accession>
<feature type="repeat" description="WD" evidence="1">
    <location>
        <begin position="972"/>
        <end position="1003"/>
    </location>
</feature>
<dbReference type="InterPro" id="IPR049052">
    <property type="entry name" value="nSTAND1"/>
</dbReference>
<dbReference type="PANTHER" id="PTHR19879:SF9">
    <property type="entry name" value="TRANSCRIPTION INITIATION FACTOR TFIID SUBUNIT 5"/>
    <property type="match status" value="1"/>
</dbReference>
<dbReference type="SUPFAM" id="SSF52540">
    <property type="entry name" value="P-loop containing nucleoside triphosphate hydrolases"/>
    <property type="match status" value="1"/>
</dbReference>
<keyword evidence="2" id="KW-0812">Transmembrane</keyword>
<proteinExistence type="predicted"/>
<evidence type="ECO:0000256" key="2">
    <source>
        <dbReference type="SAM" id="Phobius"/>
    </source>
</evidence>
<feature type="repeat" description="WD" evidence="1">
    <location>
        <begin position="756"/>
        <end position="797"/>
    </location>
</feature>
<evidence type="ECO:0008006" key="7">
    <source>
        <dbReference type="Google" id="ProtNLM"/>
    </source>
</evidence>
<dbReference type="SUPFAM" id="SSF50978">
    <property type="entry name" value="WD40 repeat-like"/>
    <property type="match status" value="1"/>
</dbReference>
<evidence type="ECO:0000256" key="1">
    <source>
        <dbReference type="PROSITE-ProRule" id="PRU00221"/>
    </source>
</evidence>
<dbReference type="InterPro" id="IPR027417">
    <property type="entry name" value="P-loop_NTPase"/>
</dbReference>
<keyword evidence="2" id="KW-0472">Membrane</keyword>
<dbReference type="InterPro" id="IPR001680">
    <property type="entry name" value="WD40_rpt"/>
</dbReference>
<reference evidence="5" key="1">
    <citation type="submission" date="2022-08" db="EMBL/GenBank/DDBJ databases">
        <authorList>
            <person name="Tistechok S."/>
            <person name="Samborskyy M."/>
            <person name="Roman I."/>
        </authorList>
    </citation>
    <scope>NUCLEOTIDE SEQUENCE</scope>
    <source>
        <strain evidence="5">DSM 103496</strain>
    </source>
</reference>